<comment type="caution">
    <text evidence="1">The sequence shown here is derived from an EMBL/GenBank/DDBJ whole genome shotgun (WGS) entry which is preliminary data.</text>
</comment>
<dbReference type="AlphaFoldDB" id="A0A8S9X6Y3"/>
<dbReference type="EMBL" id="WIXP02000010">
    <property type="protein sequence ID" value="KAF6203826.1"/>
    <property type="molecule type" value="Genomic_DNA"/>
</dbReference>
<proteinExistence type="predicted"/>
<dbReference type="Proteomes" id="UP000466442">
    <property type="component" value="Unassembled WGS sequence"/>
</dbReference>
<name>A0A8S9X6Y3_APOLU</name>
<organism evidence="1 2">
    <name type="scientific">Apolygus lucorum</name>
    <name type="common">Small green plant bug</name>
    <name type="synonym">Lygocoris lucorum</name>
    <dbReference type="NCBI Taxonomy" id="248454"/>
    <lineage>
        <taxon>Eukaryota</taxon>
        <taxon>Metazoa</taxon>
        <taxon>Ecdysozoa</taxon>
        <taxon>Arthropoda</taxon>
        <taxon>Hexapoda</taxon>
        <taxon>Insecta</taxon>
        <taxon>Pterygota</taxon>
        <taxon>Neoptera</taxon>
        <taxon>Paraneoptera</taxon>
        <taxon>Hemiptera</taxon>
        <taxon>Heteroptera</taxon>
        <taxon>Panheteroptera</taxon>
        <taxon>Cimicomorpha</taxon>
        <taxon>Miridae</taxon>
        <taxon>Mirini</taxon>
        <taxon>Apolygus</taxon>
    </lineage>
</organism>
<accession>A0A8S9X6Y3</accession>
<keyword evidence="2" id="KW-1185">Reference proteome</keyword>
<sequence length="47" mass="5481">FPHCTFFFFICKMTDPKLTKPKLECPASTAKRSYTDEDIQRLLEVLA</sequence>
<protein>
    <submittedName>
        <fullName evidence="1">Uncharacterized protein</fullName>
    </submittedName>
</protein>
<reference evidence="1" key="1">
    <citation type="journal article" date="2021" name="Mol. Ecol. Resour.">
        <title>Apolygus lucorum genome provides insights into omnivorousness and mesophyll feeding.</title>
        <authorList>
            <person name="Liu Y."/>
            <person name="Liu H."/>
            <person name="Wang H."/>
            <person name="Huang T."/>
            <person name="Liu B."/>
            <person name="Yang B."/>
            <person name="Yin L."/>
            <person name="Li B."/>
            <person name="Zhang Y."/>
            <person name="Zhang S."/>
            <person name="Jiang F."/>
            <person name="Zhang X."/>
            <person name="Ren Y."/>
            <person name="Wang B."/>
            <person name="Wang S."/>
            <person name="Lu Y."/>
            <person name="Wu K."/>
            <person name="Fan W."/>
            <person name="Wang G."/>
        </authorList>
    </citation>
    <scope>NUCLEOTIDE SEQUENCE</scope>
    <source>
        <strain evidence="1">12Hb</strain>
    </source>
</reference>
<feature type="non-terminal residue" evidence="1">
    <location>
        <position position="1"/>
    </location>
</feature>
<gene>
    <name evidence="1" type="ORF">GE061_002161</name>
</gene>
<evidence type="ECO:0000313" key="2">
    <source>
        <dbReference type="Proteomes" id="UP000466442"/>
    </source>
</evidence>
<evidence type="ECO:0000313" key="1">
    <source>
        <dbReference type="EMBL" id="KAF6203826.1"/>
    </source>
</evidence>